<gene>
    <name evidence="1" type="ORF">SCLTRI_LOCUS5348</name>
</gene>
<keyword evidence="2" id="KW-1185">Reference proteome</keyword>
<evidence type="ECO:0000313" key="2">
    <source>
        <dbReference type="Proteomes" id="UP000624404"/>
    </source>
</evidence>
<evidence type="ECO:0000313" key="1">
    <source>
        <dbReference type="EMBL" id="CAD6445558.1"/>
    </source>
</evidence>
<dbReference type="AlphaFoldDB" id="A0A8H2VVK9"/>
<name>A0A8H2VVK9_9HELO</name>
<dbReference type="Proteomes" id="UP000624404">
    <property type="component" value="Unassembled WGS sequence"/>
</dbReference>
<sequence length="191" mass="22032">MASLFPQNGVNNSDKVTFVYNSEFGNVLLLNKSNRKHVQRCNMTSAFYNAPQPLEKIRSWNPMKYDKVGFEAIHPNSPEYTLDGNHHQNAQLIPTHLIFPYNALMPAREDFLRMTEVVVRFQDHGDMSSVAATTGRWSEAHGVLIFRHDLNISMYRNGINWRYCRNVVPTSIIGLYRWSRKGATELTSNRI</sequence>
<accession>A0A8H2VVK9</accession>
<dbReference type="OrthoDB" id="3454495at2759"/>
<dbReference type="EMBL" id="CAJHIA010000016">
    <property type="protein sequence ID" value="CAD6445558.1"/>
    <property type="molecule type" value="Genomic_DNA"/>
</dbReference>
<reference evidence="1" key="1">
    <citation type="submission" date="2020-10" db="EMBL/GenBank/DDBJ databases">
        <authorList>
            <person name="Kusch S."/>
        </authorList>
    </citation>
    <scope>NUCLEOTIDE SEQUENCE</scope>
    <source>
        <strain evidence="1">SwB9</strain>
    </source>
</reference>
<comment type="caution">
    <text evidence="1">The sequence shown here is derived from an EMBL/GenBank/DDBJ whole genome shotgun (WGS) entry which is preliminary data.</text>
</comment>
<protein>
    <submittedName>
        <fullName evidence="1">4160699e-79b7-4a42-aa73-ee63220c7968</fullName>
    </submittedName>
</protein>
<proteinExistence type="predicted"/>
<organism evidence="1 2">
    <name type="scientific">Sclerotinia trifoliorum</name>
    <dbReference type="NCBI Taxonomy" id="28548"/>
    <lineage>
        <taxon>Eukaryota</taxon>
        <taxon>Fungi</taxon>
        <taxon>Dikarya</taxon>
        <taxon>Ascomycota</taxon>
        <taxon>Pezizomycotina</taxon>
        <taxon>Leotiomycetes</taxon>
        <taxon>Helotiales</taxon>
        <taxon>Sclerotiniaceae</taxon>
        <taxon>Sclerotinia</taxon>
    </lineage>
</organism>